<protein>
    <submittedName>
        <fullName evidence="2">Uncharacterized protein</fullName>
    </submittedName>
</protein>
<evidence type="ECO:0000313" key="2">
    <source>
        <dbReference type="EMBL" id="QJX00107.1"/>
    </source>
</evidence>
<dbReference type="AlphaFoldDB" id="A0A6M5Z2Z9"/>
<accession>A0A6M5Z2Z9</accession>
<proteinExistence type="predicted"/>
<gene>
    <name evidence="2" type="ORF">FTUN_7731</name>
</gene>
<feature type="region of interest" description="Disordered" evidence="1">
    <location>
        <begin position="1"/>
        <end position="38"/>
    </location>
</feature>
<name>A0A6M5Z2Z9_9BACT</name>
<dbReference type="KEGG" id="ftj:FTUN_7731"/>
<organism evidence="2 3">
    <name type="scientific">Frigoriglobus tundricola</name>
    <dbReference type="NCBI Taxonomy" id="2774151"/>
    <lineage>
        <taxon>Bacteria</taxon>
        <taxon>Pseudomonadati</taxon>
        <taxon>Planctomycetota</taxon>
        <taxon>Planctomycetia</taxon>
        <taxon>Gemmatales</taxon>
        <taxon>Gemmataceae</taxon>
        <taxon>Frigoriglobus</taxon>
    </lineage>
</organism>
<evidence type="ECO:0000256" key="1">
    <source>
        <dbReference type="SAM" id="MobiDB-lite"/>
    </source>
</evidence>
<keyword evidence="3" id="KW-1185">Reference proteome</keyword>
<reference evidence="3" key="1">
    <citation type="submission" date="2020-05" db="EMBL/GenBank/DDBJ databases">
        <title>Frigoriglobus tundricola gen. nov., sp. nov., a psychrotolerant cellulolytic planctomycete of the family Gemmataceae with two divergent copies of 16S rRNA gene.</title>
        <authorList>
            <person name="Kulichevskaya I.S."/>
            <person name="Ivanova A.A."/>
            <person name="Naumoff D.G."/>
            <person name="Beletsky A.V."/>
            <person name="Rijpstra W.I.C."/>
            <person name="Sinninghe Damste J.S."/>
            <person name="Mardanov A.V."/>
            <person name="Ravin N.V."/>
            <person name="Dedysh S.N."/>
        </authorList>
    </citation>
    <scope>NUCLEOTIDE SEQUENCE [LARGE SCALE GENOMIC DNA]</scope>
    <source>
        <strain evidence="3">PL17</strain>
    </source>
</reference>
<dbReference type="EMBL" id="CP053452">
    <property type="protein sequence ID" value="QJX00107.1"/>
    <property type="molecule type" value="Genomic_DNA"/>
</dbReference>
<dbReference type="Proteomes" id="UP000503447">
    <property type="component" value="Chromosome"/>
</dbReference>
<evidence type="ECO:0000313" key="3">
    <source>
        <dbReference type="Proteomes" id="UP000503447"/>
    </source>
</evidence>
<dbReference type="RefSeq" id="WP_171474931.1">
    <property type="nucleotide sequence ID" value="NZ_CP053452.2"/>
</dbReference>
<sequence>MTIGSVGASALQPLPSMNSTSGASKAPVSVPTATGHAPAAALVKENEAEKENTGVGKQVNVLA</sequence>